<gene>
    <name evidence="2" type="ORF">ACFSB2_14880</name>
</gene>
<feature type="transmembrane region" description="Helical" evidence="1">
    <location>
        <begin position="25"/>
        <end position="47"/>
    </location>
</feature>
<sequence length="194" mass="21763">MIDVLLLGEIFWVWSWVRTRSAERALLYVAAICTSLFVAQQISPWFAQRFMESGSAFEWLSDRIQAGTHPVGLVARVVPAEPTGDFYSQSQWIALHVLQGLLTALMTWAIFMLFIVIEYLMQAFWDEEWTTNSIVNRVCANTAGFACGFVVAISTVWFCANLSWIAVLHNIGMAVNQSMILLLATHIVQTLAGL</sequence>
<keyword evidence="1" id="KW-1133">Transmembrane helix</keyword>
<accession>A0ABW4JI07</accession>
<feature type="transmembrane region" description="Helical" evidence="1">
    <location>
        <begin position="138"/>
        <end position="158"/>
    </location>
</feature>
<evidence type="ECO:0000256" key="1">
    <source>
        <dbReference type="SAM" id="Phobius"/>
    </source>
</evidence>
<name>A0ABW4JI07_9BACL</name>
<dbReference type="EMBL" id="JBHUCX010000038">
    <property type="protein sequence ID" value="MFD1675987.1"/>
    <property type="molecule type" value="Genomic_DNA"/>
</dbReference>
<evidence type="ECO:0000313" key="3">
    <source>
        <dbReference type="Proteomes" id="UP001597079"/>
    </source>
</evidence>
<feature type="transmembrane region" description="Helical" evidence="1">
    <location>
        <begin position="92"/>
        <end position="117"/>
    </location>
</feature>
<keyword evidence="3" id="KW-1185">Reference proteome</keyword>
<comment type="caution">
    <text evidence="2">The sequence shown here is derived from an EMBL/GenBank/DDBJ whole genome shotgun (WGS) entry which is preliminary data.</text>
</comment>
<keyword evidence="1" id="KW-0812">Transmembrane</keyword>
<reference evidence="3" key="1">
    <citation type="journal article" date="2019" name="Int. J. Syst. Evol. Microbiol.">
        <title>The Global Catalogue of Microorganisms (GCM) 10K type strain sequencing project: providing services to taxonomists for standard genome sequencing and annotation.</title>
        <authorList>
            <consortium name="The Broad Institute Genomics Platform"/>
            <consortium name="The Broad Institute Genome Sequencing Center for Infectious Disease"/>
            <person name="Wu L."/>
            <person name="Ma J."/>
        </authorList>
    </citation>
    <scope>NUCLEOTIDE SEQUENCE [LARGE SCALE GENOMIC DNA]</scope>
    <source>
        <strain evidence="3">CGMCC 1.12286</strain>
    </source>
</reference>
<organism evidence="2 3">
    <name type="scientific">Alicyclobacillus fodiniaquatilis</name>
    <dbReference type="NCBI Taxonomy" id="1661150"/>
    <lineage>
        <taxon>Bacteria</taxon>
        <taxon>Bacillati</taxon>
        <taxon>Bacillota</taxon>
        <taxon>Bacilli</taxon>
        <taxon>Bacillales</taxon>
        <taxon>Alicyclobacillaceae</taxon>
        <taxon>Alicyclobacillus</taxon>
    </lineage>
</organism>
<evidence type="ECO:0008006" key="4">
    <source>
        <dbReference type="Google" id="ProtNLM"/>
    </source>
</evidence>
<protein>
    <recommendedName>
        <fullName evidence="4">Colicin V production protein</fullName>
    </recommendedName>
</protein>
<proteinExistence type="predicted"/>
<dbReference type="RefSeq" id="WP_377943877.1">
    <property type="nucleotide sequence ID" value="NZ_JBHUCX010000038.1"/>
</dbReference>
<dbReference type="Proteomes" id="UP001597079">
    <property type="component" value="Unassembled WGS sequence"/>
</dbReference>
<evidence type="ECO:0000313" key="2">
    <source>
        <dbReference type="EMBL" id="MFD1675987.1"/>
    </source>
</evidence>
<feature type="transmembrane region" description="Helical" evidence="1">
    <location>
        <begin position="164"/>
        <end position="188"/>
    </location>
</feature>
<keyword evidence="1" id="KW-0472">Membrane</keyword>